<comment type="caution">
    <text evidence="2">The sequence shown here is derived from an EMBL/GenBank/DDBJ whole genome shotgun (WGS) entry which is preliminary data.</text>
</comment>
<dbReference type="EMBL" id="JBHRXX010000005">
    <property type="protein sequence ID" value="MFC3684522.1"/>
    <property type="molecule type" value="Genomic_DNA"/>
</dbReference>
<reference evidence="3" key="1">
    <citation type="journal article" date="2019" name="Int. J. Syst. Evol. Microbiol.">
        <title>The Global Catalogue of Microorganisms (GCM) 10K type strain sequencing project: providing services to taxonomists for standard genome sequencing and annotation.</title>
        <authorList>
            <consortium name="The Broad Institute Genomics Platform"/>
            <consortium name="The Broad Institute Genome Sequencing Center for Infectious Disease"/>
            <person name="Wu L."/>
            <person name="Ma J."/>
        </authorList>
    </citation>
    <scope>NUCLEOTIDE SEQUENCE [LARGE SCALE GENOMIC DNA]</scope>
    <source>
        <strain evidence="3">KCTC 42501</strain>
    </source>
</reference>
<accession>A0ABV7W6E3</accession>
<dbReference type="RefSeq" id="WP_382174461.1">
    <property type="nucleotide sequence ID" value="NZ_JBHRXX010000005.1"/>
</dbReference>
<dbReference type="InterPro" id="IPR012908">
    <property type="entry name" value="PGAP1-ab_dom-like"/>
</dbReference>
<organism evidence="2 3">
    <name type="scientific">Hydrogenophaga luteola</name>
    <dbReference type="NCBI Taxonomy" id="1591122"/>
    <lineage>
        <taxon>Bacteria</taxon>
        <taxon>Pseudomonadati</taxon>
        <taxon>Pseudomonadota</taxon>
        <taxon>Betaproteobacteria</taxon>
        <taxon>Burkholderiales</taxon>
        <taxon>Comamonadaceae</taxon>
        <taxon>Hydrogenophaga</taxon>
    </lineage>
</organism>
<evidence type="ECO:0000313" key="3">
    <source>
        <dbReference type="Proteomes" id="UP001595729"/>
    </source>
</evidence>
<dbReference type="Pfam" id="PF07819">
    <property type="entry name" value="PGAP1"/>
    <property type="match status" value="1"/>
</dbReference>
<dbReference type="InterPro" id="IPR029058">
    <property type="entry name" value="AB_hydrolase_fold"/>
</dbReference>
<dbReference type="Gene3D" id="3.40.50.1820">
    <property type="entry name" value="alpha/beta hydrolase"/>
    <property type="match status" value="1"/>
</dbReference>
<gene>
    <name evidence="2" type="ORF">ACFOPI_13030</name>
</gene>
<protein>
    <submittedName>
        <fullName evidence="2">Esterase/lipase family protein</fullName>
    </submittedName>
</protein>
<feature type="domain" description="GPI inositol-deacylase PGAP1-like alpha/beta" evidence="1">
    <location>
        <begin position="163"/>
        <end position="288"/>
    </location>
</feature>
<dbReference type="Proteomes" id="UP001595729">
    <property type="component" value="Unassembled WGS sequence"/>
</dbReference>
<proteinExistence type="predicted"/>
<evidence type="ECO:0000259" key="1">
    <source>
        <dbReference type="Pfam" id="PF07819"/>
    </source>
</evidence>
<name>A0ABV7W6E3_9BURK</name>
<sequence length="420" mass="44480">MTKPIPTEPQRRAVLRHIRPSDLQAAAQLAVQGTYGVINLTEAVHQAVHRRLGLSGGATGEQTGGLTGQIYQAVRGVTRLAGWGTNAALGLLLPLMDDPTSYPEASPQREAVLAALNGVLGDRLQVLGNPLAQAMELRAGGVTLSLGPDALKTQLPGAGAHLVLLIHGLCMNDTQWRRSGHDHGEFLAEALGATPVYLRYNSGLHISVNGRALALLLEQLVAAWPVPPERITIVGHSMGGLVARSAVAVGQAAGLSWTQPLRELVFLGTPHHGAPLERAGHGADWLLASNPFTAPFARLGQLRSAGITDLRHGHVQHADWQGRDRFASGADHRLPLPLPEGVDCYAVAATLAGQRSRLAERLTGDGLVPLDSALGRHEDPSMRLALAPDHLCTVYRTGHLDLLSSPRVAAQLQAWLATPA</sequence>
<keyword evidence="3" id="KW-1185">Reference proteome</keyword>
<evidence type="ECO:0000313" key="2">
    <source>
        <dbReference type="EMBL" id="MFC3684522.1"/>
    </source>
</evidence>
<dbReference type="SUPFAM" id="SSF53474">
    <property type="entry name" value="alpha/beta-Hydrolases"/>
    <property type="match status" value="1"/>
</dbReference>